<feature type="transmembrane region" description="Helical" evidence="10">
    <location>
        <begin position="269"/>
        <end position="289"/>
    </location>
</feature>
<dbReference type="GO" id="GO:0007165">
    <property type="term" value="P:signal transduction"/>
    <property type="evidence" value="ECO:0007669"/>
    <property type="project" value="UniProtKB-KW"/>
</dbReference>
<keyword evidence="7 10" id="KW-0472">Membrane</keyword>
<evidence type="ECO:0000313" key="11">
    <source>
        <dbReference type="EMBL" id="QMS80331.1"/>
    </source>
</evidence>
<evidence type="ECO:0000256" key="1">
    <source>
        <dbReference type="ARBA" id="ARBA00004651"/>
    </source>
</evidence>
<comment type="caution">
    <text evidence="10">Lacks conserved residue(s) required for the propagation of feature annotation.</text>
</comment>
<dbReference type="Pfam" id="PF02949">
    <property type="entry name" value="7tm_6"/>
    <property type="match status" value="1"/>
</dbReference>
<comment type="similarity">
    <text evidence="10">Belongs to the insect chemoreceptor superfamily. Heteromeric odorant receptor channel (TC 1.A.69) family.</text>
</comment>
<dbReference type="GO" id="GO:0004984">
    <property type="term" value="F:olfactory receptor activity"/>
    <property type="evidence" value="ECO:0007669"/>
    <property type="project" value="InterPro"/>
</dbReference>
<evidence type="ECO:0000256" key="3">
    <source>
        <dbReference type="ARBA" id="ARBA00022606"/>
    </source>
</evidence>
<proteinExistence type="evidence at transcript level"/>
<keyword evidence="2" id="KW-1003">Cell membrane</keyword>
<feature type="transmembrane region" description="Helical" evidence="10">
    <location>
        <begin position="131"/>
        <end position="153"/>
    </location>
</feature>
<dbReference type="GO" id="GO:0005886">
    <property type="term" value="C:plasma membrane"/>
    <property type="evidence" value="ECO:0007669"/>
    <property type="project" value="UniProtKB-SubCell"/>
</dbReference>
<dbReference type="PANTHER" id="PTHR21137:SF35">
    <property type="entry name" value="ODORANT RECEPTOR 19A-RELATED"/>
    <property type="match status" value="1"/>
</dbReference>
<accession>A0A7G4KBU5</accession>
<feature type="transmembrane region" description="Helical" evidence="10">
    <location>
        <begin position="47"/>
        <end position="65"/>
    </location>
</feature>
<dbReference type="PANTHER" id="PTHR21137">
    <property type="entry name" value="ODORANT RECEPTOR"/>
    <property type="match status" value="1"/>
</dbReference>
<feature type="transmembrane region" description="Helical" evidence="10">
    <location>
        <begin position="296"/>
        <end position="318"/>
    </location>
</feature>
<feature type="transmembrane region" description="Helical" evidence="10">
    <location>
        <begin position="184"/>
        <end position="209"/>
    </location>
</feature>
<evidence type="ECO:0000256" key="9">
    <source>
        <dbReference type="ARBA" id="ARBA00023224"/>
    </source>
</evidence>
<evidence type="ECO:0000256" key="6">
    <source>
        <dbReference type="ARBA" id="ARBA00022989"/>
    </source>
</evidence>
<evidence type="ECO:0000256" key="5">
    <source>
        <dbReference type="ARBA" id="ARBA00022725"/>
    </source>
</evidence>
<organism evidence="11">
    <name type="scientific">Histia rhodope</name>
    <dbReference type="NCBI Taxonomy" id="1453155"/>
    <lineage>
        <taxon>Eukaryota</taxon>
        <taxon>Metazoa</taxon>
        <taxon>Ecdysozoa</taxon>
        <taxon>Arthropoda</taxon>
        <taxon>Hexapoda</taxon>
        <taxon>Insecta</taxon>
        <taxon>Pterygota</taxon>
        <taxon>Neoptera</taxon>
        <taxon>Endopterygota</taxon>
        <taxon>Lepidoptera</taxon>
        <taxon>Glossata</taxon>
        <taxon>Ditrysia</taxon>
        <taxon>Zygaenoidea</taxon>
        <taxon>Zygaenidae</taxon>
        <taxon>Chalcosiinae</taxon>
        <taxon>Histia</taxon>
    </lineage>
</organism>
<evidence type="ECO:0000256" key="7">
    <source>
        <dbReference type="ARBA" id="ARBA00023136"/>
    </source>
</evidence>
<dbReference type="AlphaFoldDB" id="A0A7G4KBU5"/>
<keyword evidence="5 10" id="KW-0552">Olfaction</keyword>
<dbReference type="EMBL" id="MN515183">
    <property type="protein sequence ID" value="QMS80331.1"/>
    <property type="molecule type" value="mRNA"/>
</dbReference>
<protein>
    <recommendedName>
        <fullName evidence="10">Odorant receptor</fullName>
    </recommendedName>
</protein>
<dbReference type="GO" id="GO:0005549">
    <property type="term" value="F:odorant binding"/>
    <property type="evidence" value="ECO:0007669"/>
    <property type="project" value="InterPro"/>
</dbReference>
<keyword evidence="3 10" id="KW-0716">Sensory transduction</keyword>
<evidence type="ECO:0000256" key="2">
    <source>
        <dbReference type="ARBA" id="ARBA00022475"/>
    </source>
</evidence>
<name>A0A7G4KBU5_9NEOP</name>
<keyword evidence="6 10" id="KW-1133">Transmembrane helix</keyword>
<evidence type="ECO:0000256" key="10">
    <source>
        <dbReference type="RuleBase" id="RU351113"/>
    </source>
</evidence>
<comment type="subcellular location">
    <subcellularLocation>
        <location evidence="1 10">Cell membrane</location>
        <topology evidence="1 10">Multi-pass membrane protein</topology>
    </subcellularLocation>
</comment>
<keyword evidence="4 10" id="KW-0812">Transmembrane</keyword>
<feature type="transmembrane region" description="Helical" evidence="10">
    <location>
        <begin position="9"/>
        <end position="27"/>
    </location>
</feature>
<reference evidence="11" key="1">
    <citation type="submission" date="2019-09" db="EMBL/GenBank/DDBJ databases">
        <authorList>
            <person name="Yang H."/>
        </authorList>
    </citation>
    <scope>NUCLEOTIDE SEQUENCE</scope>
</reference>
<dbReference type="InterPro" id="IPR004117">
    <property type="entry name" value="7tm6_olfct_rcpt"/>
</dbReference>
<evidence type="ECO:0000256" key="4">
    <source>
        <dbReference type="ARBA" id="ARBA00022692"/>
    </source>
</evidence>
<keyword evidence="8 10" id="KW-0675">Receptor</keyword>
<evidence type="ECO:0000256" key="8">
    <source>
        <dbReference type="ARBA" id="ARBA00023170"/>
    </source>
</evidence>
<gene>
    <name evidence="11" type="primary">OR16</name>
</gene>
<keyword evidence="9 10" id="KW-0807">Transducer</keyword>
<sequence>MNDPIKSKYILRKITTFAYISGIPYLWYEELGWPKQLTNFHDKITNILTVLLCIFMSLEILALFTQKNMNNQQSSDALKYAISQPIFFMNFFSFVYYKEEVRILFYNLTNSMSTYHRDEEVERKLVKKIKFYVSAFISVAIAASMSAGLDGLWRVLEKDDTFTTVITAWPDVDDRSLAAGIGRIIAFIMWCIHTVRFVGGVTIVVALTVCVCHQYKYLQSYFYSLDKIFEINCSQSVKEEEYEKGLLIGVKLHNNIIRYTQDLCNVCNIAYGGQIVVNVTVLVILMVQMQNGNRQFMLVLTCAIMVSALLVLNGFYMWNLGDITVEASEVCTAMYMSGWENCTRRSSVRVRKILMVAMTQAQKEVTIKTLMILQVSYASYVSIVKFSYSVFSLIY</sequence>